<reference evidence="2" key="1">
    <citation type="submission" date="2016-11" db="UniProtKB">
        <authorList>
            <consortium name="WormBaseParasite"/>
        </authorList>
    </citation>
    <scope>IDENTIFICATION</scope>
    <source>
        <strain evidence="2">KR3021</strain>
    </source>
</reference>
<accession>A0AC35TS87</accession>
<dbReference type="WBParaSite" id="RSKR_0000361400.1">
    <property type="protein sequence ID" value="RSKR_0000361400.1"/>
    <property type="gene ID" value="RSKR_0000361400"/>
</dbReference>
<organism evidence="1 2">
    <name type="scientific">Rhabditophanes sp. KR3021</name>
    <dbReference type="NCBI Taxonomy" id="114890"/>
    <lineage>
        <taxon>Eukaryota</taxon>
        <taxon>Metazoa</taxon>
        <taxon>Ecdysozoa</taxon>
        <taxon>Nematoda</taxon>
        <taxon>Chromadorea</taxon>
        <taxon>Rhabditida</taxon>
        <taxon>Tylenchina</taxon>
        <taxon>Panagrolaimomorpha</taxon>
        <taxon>Strongyloidoidea</taxon>
        <taxon>Alloionematidae</taxon>
        <taxon>Rhabditophanes</taxon>
    </lineage>
</organism>
<name>A0AC35TS87_9BILA</name>
<dbReference type="Proteomes" id="UP000095286">
    <property type="component" value="Unplaced"/>
</dbReference>
<sequence>MNNTDLIGHELTEIGSGPSNTNVKRRSWYSDTITVCIENEQNLTHTGLHISNPSVQLCPAIVLSTEEQVCHAVKHIYSKLASTAKEVDHGIPDIIFSMIATGNTCSNEVSKLIQ</sequence>
<evidence type="ECO:0000313" key="2">
    <source>
        <dbReference type="WBParaSite" id="RSKR_0000361400.1"/>
    </source>
</evidence>
<proteinExistence type="predicted"/>
<evidence type="ECO:0000313" key="1">
    <source>
        <dbReference type="Proteomes" id="UP000095286"/>
    </source>
</evidence>
<protein>
    <submittedName>
        <fullName evidence="2">GD_AH_C domain-containing protein</fullName>
    </submittedName>
</protein>